<proteinExistence type="predicted"/>
<feature type="chain" id="PRO_5038483026" evidence="1">
    <location>
        <begin position="20"/>
        <end position="130"/>
    </location>
</feature>
<evidence type="ECO:0000313" key="3">
    <source>
        <dbReference type="Proteomes" id="UP000533476"/>
    </source>
</evidence>
<reference evidence="2 3" key="1">
    <citation type="submission" date="2020-04" db="EMBL/GenBank/DDBJ databases">
        <authorList>
            <person name="Zhang R."/>
            <person name="Schippers A."/>
        </authorList>
    </citation>
    <scope>NUCLEOTIDE SEQUENCE [LARGE SCALE GENOMIC DNA]</scope>
    <source>
        <strain evidence="2 3">DSM 109850</strain>
    </source>
</reference>
<comment type="caution">
    <text evidence="2">The sequence shown here is derived from an EMBL/GenBank/DDBJ whole genome shotgun (WGS) entry which is preliminary data.</text>
</comment>
<evidence type="ECO:0000256" key="1">
    <source>
        <dbReference type="SAM" id="SignalP"/>
    </source>
</evidence>
<dbReference type="Proteomes" id="UP000533476">
    <property type="component" value="Unassembled WGS sequence"/>
</dbReference>
<dbReference type="RefSeq" id="WP_169100245.1">
    <property type="nucleotide sequence ID" value="NZ_JABBVZ010000042.1"/>
</dbReference>
<keyword evidence="1" id="KW-0732">Signal</keyword>
<evidence type="ECO:0000313" key="2">
    <source>
        <dbReference type="EMBL" id="NMP23190.1"/>
    </source>
</evidence>
<gene>
    <name evidence="2" type="ORF">HIJ39_12655</name>
</gene>
<dbReference type="AlphaFoldDB" id="A0A7Y0L677"/>
<accession>A0A7Y0L677</accession>
<keyword evidence="3" id="KW-1185">Reference proteome</keyword>
<feature type="signal peptide" evidence="1">
    <location>
        <begin position="1"/>
        <end position="19"/>
    </location>
</feature>
<dbReference type="EMBL" id="JABBVZ010000042">
    <property type="protein sequence ID" value="NMP23190.1"/>
    <property type="molecule type" value="Genomic_DNA"/>
</dbReference>
<dbReference type="PROSITE" id="PS51257">
    <property type="entry name" value="PROKAR_LIPOPROTEIN"/>
    <property type="match status" value="1"/>
</dbReference>
<organism evidence="2 3">
    <name type="scientific">Sulfobacillus harzensis</name>
    <dbReference type="NCBI Taxonomy" id="2729629"/>
    <lineage>
        <taxon>Bacteria</taxon>
        <taxon>Bacillati</taxon>
        <taxon>Bacillota</taxon>
        <taxon>Clostridia</taxon>
        <taxon>Eubacteriales</taxon>
        <taxon>Clostridiales Family XVII. Incertae Sedis</taxon>
        <taxon>Sulfobacillus</taxon>
    </lineage>
</organism>
<protein>
    <submittedName>
        <fullName evidence="2">Uncharacterized protein</fullName>
    </submittedName>
</protein>
<sequence>MKKWVMSGAVLLVGAAALAGCGQGTGHAPGSIDKSTPKSLVAKTKLPTMTLRDIRPAMTSIAMQSTTIGWAVQADDPRTPIKSLLDRAQLVVELENVFGRTVDLADKQRLYPLLAPEILATREVMYAATE</sequence>
<name>A0A7Y0L677_9FIRM</name>